<comment type="caution">
    <text evidence="2">The sequence shown here is derived from an EMBL/GenBank/DDBJ whole genome shotgun (WGS) entry which is preliminary data.</text>
</comment>
<sequence length="359" mass="39860">MKKIWIGHNRQKWRLDMKVVILAADLHIGGGCKVLIDIAGALTSKGHEVEIVIPQTATVKYNIPCKLTIVPKLDRAYIPYGDIVLTNFYTTFQPAFEAWPEQTVRLSLGFEPLWAPDRQAALWTYCQGVPVITISNWMDQLIYEHSGRRSTVVSLGVDPQVFRPRGPKIAPLPDKSSSKVILYIARDANDYALKGFSDFFGAMEIIKNEYQGDYVVYLICPDGRMSLSQLDIPERIFHPKDEFEMAKLYRTADVFVASSWFEAFSLPPLEAMACGTPVVTTNSGGVMDFCAHMESAYVTAPKDARGLAQGICAILSDPPLANKLARGGSVSAARLTKALFERNMVNALEEIVKKRHTAG</sequence>
<dbReference type="PANTHER" id="PTHR12526">
    <property type="entry name" value="GLYCOSYLTRANSFERASE"/>
    <property type="match status" value="1"/>
</dbReference>
<dbReference type="GO" id="GO:0016757">
    <property type="term" value="F:glycosyltransferase activity"/>
    <property type="evidence" value="ECO:0007669"/>
    <property type="project" value="InterPro"/>
</dbReference>
<evidence type="ECO:0000313" key="3">
    <source>
        <dbReference type="Proteomes" id="UP000276128"/>
    </source>
</evidence>
<dbReference type="Gene3D" id="3.40.50.2000">
    <property type="entry name" value="Glycogen Phosphorylase B"/>
    <property type="match status" value="1"/>
</dbReference>
<dbReference type="EMBL" id="RXHU01000023">
    <property type="protein sequence ID" value="RTE10027.1"/>
    <property type="molecule type" value="Genomic_DNA"/>
</dbReference>
<dbReference type="AlphaFoldDB" id="A0A430JG48"/>
<dbReference type="CDD" id="cd03801">
    <property type="entry name" value="GT4_PimA-like"/>
    <property type="match status" value="1"/>
</dbReference>
<reference evidence="2 3" key="1">
    <citation type="submission" date="2018-12" db="EMBL/GenBank/DDBJ databases">
        <title>Bacillus ochoae sp. nov., Paenibacillus whitsoniae sp. nov., Paenibacillus spiritus sp. nov. Isolated from the Mars Exploration Rover during spacecraft assembly.</title>
        <authorList>
            <person name="Seuylemezian A."/>
            <person name="Vaishampayan P."/>
        </authorList>
    </citation>
    <scope>NUCLEOTIDE SEQUENCE [LARGE SCALE GENOMIC DNA]</scope>
    <source>
        <strain evidence="2 3">MER 54</strain>
    </source>
</reference>
<proteinExistence type="predicted"/>
<name>A0A430JG48_9BACL</name>
<dbReference type="SUPFAM" id="SSF53756">
    <property type="entry name" value="UDP-Glycosyltransferase/glycogen phosphorylase"/>
    <property type="match status" value="1"/>
</dbReference>
<feature type="domain" description="Glycosyl transferase family 1" evidence="1">
    <location>
        <begin position="176"/>
        <end position="326"/>
    </location>
</feature>
<protein>
    <submittedName>
        <fullName evidence="2">Glycosyltransferase</fullName>
    </submittedName>
</protein>
<dbReference type="InterPro" id="IPR001296">
    <property type="entry name" value="Glyco_trans_1"/>
</dbReference>
<dbReference type="Gene3D" id="3.40.50.11090">
    <property type="match status" value="1"/>
</dbReference>
<gene>
    <name evidence="2" type="ORF">EJQ19_09095</name>
</gene>
<dbReference type="Pfam" id="PF00534">
    <property type="entry name" value="Glycos_transf_1"/>
    <property type="match status" value="1"/>
</dbReference>
<evidence type="ECO:0000259" key="1">
    <source>
        <dbReference type="Pfam" id="PF00534"/>
    </source>
</evidence>
<evidence type="ECO:0000313" key="2">
    <source>
        <dbReference type="EMBL" id="RTE10027.1"/>
    </source>
</evidence>
<dbReference type="OrthoDB" id="9797829at2"/>
<dbReference type="Proteomes" id="UP000276128">
    <property type="component" value="Unassembled WGS sequence"/>
</dbReference>
<keyword evidence="2" id="KW-0808">Transferase</keyword>
<organism evidence="2 3">
    <name type="scientific">Paenibacillus whitsoniae</name>
    <dbReference type="NCBI Taxonomy" id="2496558"/>
    <lineage>
        <taxon>Bacteria</taxon>
        <taxon>Bacillati</taxon>
        <taxon>Bacillota</taxon>
        <taxon>Bacilli</taxon>
        <taxon>Bacillales</taxon>
        <taxon>Paenibacillaceae</taxon>
        <taxon>Paenibacillus</taxon>
    </lineage>
</organism>
<accession>A0A430JG48</accession>
<keyword evidence="3" id="KW-1185">Reference proteome</keyword>